<feature type="compositionally biased region" description="Low complexity" evidence="1">
    <location>
        <begin position="56"/>
        <end position="71"/>
    </location>
</feature>
<protein>
    <submittedName>
        <fullName evidence="2">Uncharacterized protein</fullName>
    </submittedName>
</protein>
<sequence>SVLSTTTSSTTTTKIKKGFTIENIIGTSATNSPPSRSMSTSSPPPTKSELKSHNTSLPSSSASVLPSLSSA</sequence>
<evidence type="ECO:0000313" key="2">
    <source>
        <dbReference type="EMBL" id="CEK47659.1"/>
    </source>
</evidence>
<accession>A0A0B6XUS1</accession>
<feature type="non-terminal residue" evidence="2">
    <location>
        <position position="1"/>
    </location>
</feature>
<feature type="region of interest" description="Disordered" evidence="1">
    <location>
        <begin position="1"/>
        <end position="71"/>
    </location>
</feature>
<gene>
    <name evidence="2" type="primary">ORF1872</name>
</gene>
<evidence type="ECO:0000256" key="1">
    <source>
        <dbReference type="SAM" id="MobiDB-lite"/>
    </source>
</evidence>
<feature type="compositionally biased region" description="Low complexity" evidence="1">
    <location>
        <begin position="30"/>
        <end position="41"/>
    </location>
</feature>
<dbReference type="EMBL" id="HACG01000794">
    <property type="protein sequence ID" value="CEK47659.1"/>
    <property type="molecule type" value="Transcribed_RNA"/>
</dbReference>
<feature type="non-terminal residue" evidence="2">
    <location>
        <position position="71"/>
    </location>
</feature>
<reference evidence="2" key="1">
    <citation type="submission" date="2014-12" db="EMBL/GenBank/DDBJ databases">
        <title>Insight into the proteome of Arion vulgaris.</title>
        <authorList>
            <person name="Aradska J."/>
            <person name="Bulat T."/>
            <person name="Smidak R."/>
            <person name="Sarate P."/>
            <person name="Gangsoo J."/>
            <person name="Sialana F."/>
            <person name="Bilban M."/>
            <person name="Lubec G."/>
        </authorList>
    </citation>
    <scope>NUCLEOTIDE SEQUENCE</scope>
    <source>
        <tissue evidence="2">Skin</tissue>
    </source>
</reference>
<proteinExistence type="predicted"/>
<dbReference type="AlphaFoldDB" id="A0A0B6XUS1"/>
<feature type="compositionally biased region" description="Low complexity" evidence="1">
    <location>
        <begin position="1"/>
        <end position="13"/>
    </location>
</feature>
<name>A0A0B6XUS1_9EUPU</name>
<organism evidence="2">
    <name type="scientific">Arion vulgaris</name>
    <dbReference type="NCBI Taxonomy" id="1028688"/>
    <lineage>
        <taxon>Eukaryota</taxon>
        <taxon>Metazoa</taxon>
        <taxon>Spiralia</taxon>
        <taxon>Lophotrochozoa</taxon>
        <taxon>Mollusca</taxon>
        <taxon>Gastropoda</taxon>
        <taxon>Heterobranchia</taxon>
        <taxon>Euthyneura</taxon>
        <taxon>Panpulmonata</taxon>
        <taxon>Eupulmonata</taxon>
        <taxon>Stylommatophora</taxon>
        <taxon>Helicina</taxon>
        <taxon>Arionoidea</taxon>
        <taxon>Arionidae</taxon>
        <taxon>Arion</taxon>
    </lineage>
</organism>